<sequence>MLIPIVKLREAQEVLLQHGFAKQHERIFTLDHVEGARGVQCLFGFDDAGDAGHYEVNVRCLERPVERGRKGADIARVRVIQLADAPAKVRQAAEAALRALQALGEA</sequence>
<accession>A0A917K1R0</accession>
<protein>
    <submittedName>
        <fullName evidence="1">Uncharacterized protein</fullName>
    </submittedName>
</protein>
<evidence type="ECO:0000313" key="2">
    <source>
        <dbReference type="Proteomes" id="UP000637695"/>
    </source>
</evidence>
<organism evidence="1 2">
    <name type="scientific">Alicyclobacillus cellulosilyticus</name>
    <dbReference type="NCBI Taxonomy" id="1003997"/>
    <lineage>
        <taxon>Bacteria</taxon>
        <taxon>Bacillati</taxon>
        <taxon>Bacillota</taxon>
        <taxon>Bacilli</taxon>
        <taxon>Bacillales</taxon>
        <taxon>Alicyclobacillaceae</taxon>
        <taxon>Alicyclobacillus</taxon>
    </lineage>
</organism>
<evidence type="ECO:0000313" key="1">
    <source>
        <dbReference type="EMBL" id="GGI96505.1"/>
    </source>
</evidence>
<dbReference type="Proteomes" id="UP000637695">
    <property type="component" value="Unassembled WGS sequence"/>
</dbReference>
<gene>
    <name evidence="1" type="ORF">GCM10010885_02800</name>
</gene>
<dbReference type="AlphaFoldDB" id="A0A917K1R0"/>
<keyword evidence="2" id="KW-1185">Reference proteome</keyword>
<dbReference type="RefSeq" id="WP_188880714.1">
    <property type="nucleotide sequence ID" value="NZ_BMOY01000003.1"/>
</dbReference>
<proteinExistence type="predicted"/>
<name>A0A917K1R0_9BACL</name>
<reference evidence="1" key="2">
    <citation type="submission" date="2020-09" db="EMBL/GenBank/DDBJ databases">
        <authorList>
            <person name="Sun Q."/>
            <person name="Ohkuma M."/>
        </authorList>
    </citation>
    <scope>NUCLEOTIDE SEQUENCE</scope>
    <source>
        <strain evidence="1">JCM 18487</strain>
    </source>
</reference>
<comment type="caution">
    <text evidence="1">The sequence shown here is derived from an EMBL/GenBank/DDBJ whole genome shotgun (WGS) entry which is preliminary data.</text>
</comment>
<dbReference type="EMBL" id="BMOY01000003">
    <property type="protein sequence ID" value="GGI96505.1"/>
    <property type="molecule type" value="Genomic_DNA"/>
</dbReference>
<reference evidence="1" key="1">
    <citation type="journal article" date="2014" name="Int. J. Syst. Evol. Microbiol.">
        <title>Complete genome sequence of Corynebacterium casei LMG S-19264T (=DSM 44701T), isolated from a smear-ripened cheese.</title>
        <authorList>
            <consortium name="US DOE Joint Genome Institute (JGI-PGF)"/>
            <person name="Walter F."/>
            <person name="Albersmeier A."/>
            <person name="Kalinowski J."/>
            <person name="Ruckert C."/>
        </authorList>
    </citation>
    <scope>NUCLEOTIDE SEQUENCE</scope>
    <source>
        <strain evidence="1">JCM 18487</strain>
    </source>
</reference>